<organism evidence="1 2">
    <name type="scientific">Panagrolaimus sp. ES5</name>
    <dbReference type="NCBI Taxonomy" id="591445"/>
    <lineage>
        <taxon>Eukaryota</taxon>
        <taxon>Metazoa</taxon>
        <taxon>Ecdysozoa</taxon>
        <taxon>Nematoda</taxon>
        <taxon>Chromadorea</taxon>
        <taxon>Rhabditida</taxon>
        <taxon>Tylenchina</taxon>
        <taxon>Panagrolaimomorpha</taxon>
        <taxon>Panagrolaimoidea</taxon>
        <taxon>Panagrolaimidae</taxon>
        <taxon>Panagrolaimus</taxon>
    </lineage>
</organism>
<dbReference type="Proteomes" id="UP000887579">
    <property type="component" value="Unplaced"/>
</dbReference>
<proteinExistence type="predicted"/>
<name>A0AC34FQT5_9BILA</name>
<accession>A0AC34FQT5</accession>
<reference evidence="2" key="1">
    <citation type="submission" date="2022-11" db="UniProtKB">
        <authorList>
            <consortium name="WormBaseParasite"/>
        </authorList>
    </citation>
    <scope>IDENTIFICATION</scope>
</reference>
<dbReference type="WBParaSite" id="ES5_v2.g19747.t1">
    <property type="protein sequence ID" value="ES5_v2.g19747.t1"/>
    <property type="gene ID" value="ES5_v2.g19747"/>
</dbReference>
<evidence type="ECO:0000313" key="1">
    <source>
        <dbReference type="Proteomes" id="UP000887579"/>
    </source>
</evidence>
<protein>
    <submittedName>
        <fullName evidence="2">RNase NYN domain-containing protein</fullName>
    </submittedName>
</protein>
<sequence>MYILEELNKMQLIIYPEKDFVEADDIMMLQIAERYGAKIISNDAFSNHPKYQTIAKKYTIRYKKKPNPNFSFEEFKLRLIFENKFCIEGEEEDMFCMLNDPDYKKVEESHNVFWQLTIIDKKIFDLLWKYVYCGICFEMGFKISSSIKFMND</sequence>
<evidence type="ECO:0000313" key="2">
    <source>
        <dbReference type="WBParaSite" id="ES5_v2.g19747.t1"/>
    </source>
</evidence>